<dbReference type="GO" id="GO:0032970">
    <property type="term" value="P:regulation of actin filament-based process"/>
    <property type="evidence" value="ECO:0007669"/>
    <property type="project" value="TreeGrafter"/>
</dbReference>
<dbReference type="Gene3D" id="1.10.10.1540">
    <property type="entry name" value="Costar domain"/>
    <property type="match status" value="1"/>
</dbReference>
<evidence type="ECO:0000313" key="3">
    <source>
        <dbReference type="EMBL" id="KAG8457003.1"/>
    </source>
</evidence>
<dbReference type="OrthoDB" id="9871914at2759"/>
<proteinExistence type="inferred from homology"/>
<evidence type="ECO:0000256" key="1">
    <source>
        <dbReference type="ARBA" id="ARBA00006126"/>
    </source>
</evidence>
<dbReference type="PANTHER" id="PTHR46334:SF1">
    <property type="entry name" value="COSTARS FAMILY PROTEIN ABRACL"/>
    <property type="match status" value="1"/>
</dbReference>
<name>A0A8J5X686_DIALT</name>
<accession>A0A8J5X686</accession>
<sequence length="90" mass="9755">MAEAAEGVEKDLLILVQALNRIGALQPDGSRQCPYIAIFKDEVLEQQLESLMGSLKAAKKRGIVAYDGQILLQGVNDHSLITLAPTHVTQ</sequence>
<dbReference type="InterPro" id="IPR044302">
    <property type="entry name" value="Costars"/>
</dbReference>
<dbReference type="SMART" id="SM01283">
    <property type="entry name" value="Costars"/>
    <property type="match status" value="1"/>
</dbReference>
<dbReference type="Proteomes" id="UP000751190">
    <property type="component" value="Unassembled WGS sequence"/>
</dbReference>
<organism evidence="3 4">
    <name type="scientific">Diacronema lutheri</name>
    <name type="common">Unicellular marine alga</name>
    <name type="synonym">Monochrysis lutheri</name>
    <dbReference type="NCBI Taxonomy" id="2081491"/>
    <lineage>
        <taxon>Eukaryota</taxon>
        <taxon>Haptista</taxon>
        <taxon>Haptophyta</taxon>
        <taxon>Pavlovophyceae</taxon>
        <taxon>Pavlovales</taxon>
        <taxon>Pavlovaceae</taxon>
        <taxon>Diacronema</taxon>
    </lineage>
</organism>
<gene>
    <name evidence="3" type="ORF">KFE25_006615</name>
</gene>
<reference evidence="3" key="1">
    <citation type="submission" date="2021-05" db="EMBL/GenBank/DDBJ databases">
        <title>The genome of the haptophyte Pavlova lutheri (Diacronema luteri, Pavlovales) - a model for lipid biosynthesis in eukaryotic algae.</title>
        <authorList>
            <person name="Hulatt C.J."/>
            <person name="Posewitz M.C."/>
        </authorList>
    </citation>
    <scope>NUCLEOTIDE SEQUENCE</scope>
    <source>
        <strain evidence="3">NIVA-4/92</strain>
    </source>
</reference>
<dbReference type="AlphaFoldDB" id="A0A8J5X686"/>
<evidence type="ECO:0000313" key="4">
    <source>
        <dbReference type="Proteomes" id="UP000751190"/>
    </source>
</evidence>
<dbReference type="EMBL" id="JAGTXO010000091">
    <property type="protein sequence ID" value="KAG8457003.1"/>
    <property type="molecule type" value="Genomic_DNA"/>
</dbReference>
<dbReference type="Pfam" id="PF14705">
    <property type="entry name" value="Costars"/>
    <property type="match status" value="1"/>
</dbReference>
<feature type="domain" description="Costars" evidence="2">
    <location>
        <begin position="6"/>
        <end position="84"/>
    </location>
</feature>
<dbReference type="InterPro" id="IPR027817">
    <property type="entry name" value="Costars_dom"/>
</dbReference>
<comment type="caution">
    <text evidence="3">The sequence shown here is derived from an EMBL/GenBank/DDBJ whole genome shotgun (WGS) entry which is preliminary data.</text>
</comment>
<dbReference type="InterPro" id="IPR038095">
    <property type="entry name" value="Costars_sf"/>
</dbReference>
<dbReference type="PANTHER" id="PTHR46334">
    <property type="entry name" value="COSTARS FAMILY PROTEIN ABRACL"/>
    <property type="match status" value="1"/>
</dbReference>
<protein>
    <recommendedName>
        <fullName evidence="2">Costars domain-containing protein</fullName>
    </recommendedName>
</protein>
<evidence type="ECO:0000259" key="2">
    <source>
        <dbReference type="SMART" id="SM01283"/>
    </source>
</evidence>
<keyword evidence="4" id="KW-1185">Reference proteome</keyword>
<comment type="similarity">
    <text evidence="1">Belongs to the costars family.</text>
</comment>